<comment type="subcellular location">
    <subcellularLocation>
        <location evidence="1">Membrane</location>
        <topology evidence="1">Multi-pass membrane protein</topology>
    </subcellularLocation>
</comment>
<reference evidence="8" key="1">
    <citation type="submission" date="2023-07" db="EMBL/GenBank/DDBJ databases">
        <authorList>
            <consortium name="AG Swart"/>
            <person name="Singh M."/>
            <person name="Singh A."/>
            <person name="Seah K."/>
            <person name="Emmerich C."/>
        </authorList>
    </citation>
    <scope>NUCLEOTIDE SEQUENCE</scope>
    <source>
        <strain evidence="8">DP1</strain>
    </source>
</reference>
<evidence type="ECO:0000256" key="6">
    <source>
        <dbReference type="PIRNR" id="PIRNR015840"/>
    </source>
</evidence>
<protein>
    <submittedName>
        <fullName evidence="8">Uncharacterized protein</fullName>
    </submittedName>
</protein>
<dbReference type="EMBL" id="CAMPGE010010027">
    <property type="protein sequence ID" value="CAI2368881.1"/>
    <property type="molecule type" value="Genomic_DNA"/>
</dbReference>
<comment type="similarity">
    <text evidence="2 6">Belongs to the CDC50/LEM3 family.</text>
</comment>
<feature type="transmembrane region" description="Helical" evidence="7">
    <location>
        <begin position="290"/>
        <end position="314"/>
    </location>
</feature>
<proteinExistence type="inferred from homology"/>
<evidence type="ECO:0000313" key="8">
    <source>
        <dbReference type="EMBL" id="CAI2368881.1"/>
    </source>
</evidence>
<dbReference type="AlphaFoldDB" id="A0AAD1UJB1"/>
<keyword evidence="3 7" id="KW-0812">Transmembrane</keyword>
<evidence type="ECO:0000256" key="4">
    <source>
        <dbReference type="ARBA" id="ARBA00022989"/>
    </source>
</evidence>
<feature type="transmembrane region" description="Helical" evidence="7">
    <location>
        <begin position="37"/>
        <end position="61"/>
    </location>
</feature>
<name>A0AAD1UJB1_EUPCR</name>
<gene>
    <name evidence="8" type="ORF">ECRASSUSDP1_LOCUS10177</name>
</gene>
<organism evidence="8 9">
    <name type="scientific">Euplotes crassus</name>
    <dbReference type="NCBI Taxonomy" id="5936"/>
    <lineage>
        <taxon>Eukaryota</taxon>
        <taxon>Sar</taxon>
        <taxon>Alveolata</taxon>
        <taxon>Ciliophora</taxon>
        <taxon>Intramacronucleata</taxon>
        <taxon>Spirotrichea</taxon>
        <taxon>Hypotrichia</taxon>
        <taxon>Euplotida</taxon>
        <taxon>Euplotidae</taxon>
        <taxon>Moneuplotes</taxon>
    </lineage>
</organism>
<keyword evidence="9" id="KW-1185">Reference proteome</keyword>
<dbReference type="GO" id="GO:0005886">
    <property type="term" value="C:plasma membrane"/>
    <property type="evidence" value="ECO:0007669"/>
    <property type="project" value="TreeGrafter"/>
</dbReference>
<evidence type="ECO:0000256" key="2">
    <source>
        <dbReference type="ARBA" id="ARBA00009457"/>
    </source>
</evidence>
<dbReference type="InterPro" id="IPR005045">
    <property type="entry name" value="CDC50/LEM3_fam"/>
</dbReference>
<dbReference type="PANTHER" id="PTHR10926:SF0">
    <property type="entry name" value="CDC50, ISOFORM A"/>
    <property type="match status" value="1"/>
</dbReference>
<accession>A0AAD1UJB1</accession>
<evidence type="ECO:0000313" key="9">
    <source>
        <dbReference type="Proteomes" id="UP001295684"/>
    </source>
</evidence>
<dbReference type="Pfam" id="PF03381">
    <property type="entry name" value="CDC50"/>
    <property type="match status" value="1"/>
</dbReference>
<dbReference type="Proteomes" id="UP001295684">
    <property type="component" value="Unassembled WGS sequence"/>
</dbReference>
<sequence>MTDADEVLKKGKERKAALEKSLFKQQALPAWRPNPTFLTTLVTFMIFGIIFLVLGLLLFLWGNRIKEAEITYHITCRKQIEEGAEKCVLDLNIPHKMEAPVFVYYQIDNLFQNHRRYVRSRSNAQLRGNQLSVDDVSGDCHPIVTNKHLGRTTSINNRPLDPDAAAHPCGLIAQSYFNDTFELQKVSAATPVDINPKGIAWDTDVSDLFANMPGDYETYQWTDVTDERFIVWMRVAGMKNFRKPWGIIHEDLPEGDYKLTIEDNYPVSSFQGQKKFFMSTTDTYGGRNRFLAISYIVVGALCIFFALVFLFAFLRQKKKNQ</sequence>
<evidence type="ECO:0000256" key="5">
    <source>
        <dbReference type="ARBA" id="ARBA00023136"/>
    </source>
</evidence>
<evidence type="ECO:0000256" key="3">
    <source>
        <dbReference type="ARBA" id="ARBA00022692"/>
    </source>
</evidence>
<evidence type="ECO:0000256" key="7">
    <source>
        <dbReference type="SAM" id="Phobius"/>
    </source>
</evidence>
<keyword evidence="4 7" id="KW-1133">Transmembrane helix</keyword>
<keyword evidence="5 6" id="KW-0472">Membrane</keyword>
<comment type="caution">
    <text evidence="8">The sequence shown here is derived from an EMBL/GenBank/DDBJ whole genome shotgun (WGS) entry which is preliminary data.</text>
</comment>
<evidence type="ECO:0000256" key="1">
    <source>
        <dbReference type="ARBA" id="ARBA00004141"/>
    </source>
</evidence>
<dbReference type="GO" id="GO:0005794">
    <property type="term" value="C:Golgi apparatus"/>
    <property type="evidence" value="ECO:0007669"/>
    <property type="project" value="TreeGrafter"/>
</dbReference>
<dbReference type="PIRSF" id="PIRSF015840">
    <property type="entry name" value="DUF284_TM_euk"/>
    <property type="match status" value="1"/>
</dbReference>
<dbReference type="GO" id="GO:0005783">
    <property type="term" value="C:endoplasmic reticulum"/>
    <property type="evidence" value="ECO:0007669"/>
    <property type="project" value="TreeGrafter"/>
</dbReference>
<dbReference type="PANTHER" id="PTHR10926">
    <property type="entry name" value="CELL CYCLE CONTROL PROTEIN 50"/>
    <property type="match status" value="1"/>
</dbReference>